<dbReference type="InterPro" id="IPR011059">
    <property type="entry name" value="Metal-dep_hydrolase_composite"/>
</dbReference>
<feature type="domain" description="Amidohydrolase 3" evidence="2">
    <location>
        <begin position="72"/>
        <end position="544"/>
    </location>
</feature>
<keyword evidence="1" id="KW-0732">Signal</keyword>
<organism evidence="3 4">
    <name type="scientific">Parapedobacter deserti</name>
    <dbReference type="NCBI Taxonomy" id="1912957"/>
    <lineage>
        <taxon>Bacteria</taxon>
        <taxon>Pseudomonadati</taxon>
        <taxon>Bacteroidota</taxon>
        <taxon>Sphingobacteriia</taxon>
        <taxon>Sphingobacteriales</taxon>
        <taxon>Sphingobacteriaceae</taxon>
        <taxon>Parapedobacter</taxon>
    </lineage>
</organism>
<dbReference type="Pfam" id="PF07969">
    <property type="entry name" value="Amidohydro_3"/>
    <property type="match status" value="1"/>
</dbReference>
<dbReference type="InterPro" id="IPR032466">
    <property type="entry name" value="Metal_Hydrolase"/>
</dbReference>
<comment type="caution">
    <text evidence="3">The sequence shown here is derived from an EMBL/GenBank/DDBJ whole genome shotgun (WGS) entry which is preliminary data.</text>
</comment>
<reference evidence="4" key="1">
    <citation type="journal article" date="2019" name="Int. J. Syst. Evol. Microbiol.">
        <title>The Global Catalogue of Microorganisms (GCM) 10K type strain sequencing project: providing services to taxonomists for standard genome sequencing and annotation.</title>
        <authorList>
            <consortium name="The Broad Institute Genomics Platform"/>
            <consortium name="The Broad Institute Genome Sequencing Center for Infectious Disease"/>
            <person name="Wu L."/>
            <person name="Ma J."/>
        </authorList>
    </citation>
    <scope>NUCLEOTIDE SEQUENCE [LARGE SCALE GENOMIC DNA]</scope>
    <source>
        <strain evidence="4">KCTC 52416</strain>
    </source>
</reference>
<gene>
    <name evidence="3" type="ORF">ACFOET_01360</name>
</gene>
<dbReference type="EC" id="3.5.-.-" evidence="3"/>
<evidence type="ECO:0000256" key="1">
    <source>
        <dbReference type="SAM" id="SignalP"/>
    </source>
</evidence>
<dbReference type="Proteomes" id="UP001595526">
    <property type="component" value="Unassembled WGS sequence"/>
</dbReference>
<keyword evidence="4" id="KW-1185">Reference proteome</keyword>
<feature type="signal peptide" evidence="1">
    <location>
        <begin position="1"/>
        <end position="19"/>
    </location>
</feature>
<dbReference type="CDD" id="cd01300">
    <property type="entry name" value="YtcJ_like"/>
    <property type="match status" value="1"/>
</dbReference>
<dbReference type="InterPro" id="IPR013108">
    <property type="entry name" value="Amidohydro_3"/>
</dbReference>
<dbReference type="PANTHER" id="PTHR22642">
    <property type="entry name" value="IMIDAZOLONEPROPIONASE"/>
    <property type="match status" value="1"/>
</dbReference>
<sequence>MTKNSLAPLLIAISALSFSCNGTKQADLIVHNAVVYTVDSAFSTAEAFAIRDGEFIAVGTNEEVLSVYQAKETIDARGLPVYPGLYDAHAHFLGFALTFGQADLTGAKSFEEIIDRLKTFRESHPDASWLRGRGWDQNLWETKAFPDRSPLDEAFPDIPVYLVRVDGHAAIANSKALESANISGPVTVDGGMVEVKNDRVTGILVDNAMGLVSSVIPNPTVPDLVRMLQEAEAACVSVGLTTVSDAGLDRTTIELLDSLYKTGVLRIRDHAMINVSEENLDHYLTTGPYVSERLTAHTFKILADGALGSRGACLLEPYTDAETSGFLLFNLQTIDSAIARIAASEFQVATHAIGDSTNRLILDLYGKHLNGENNRRWRIEHAQIVAPEDFEKFGKYSVIPSVQPTHATSDMYWAGDRIGSERIKGAYAYKRLLNETGLLAIGSDFPVEGINPLWGFHAAVTRADKDGYPEGGFQPEDAIARADALRGMTIWAAYAAFEEDSRGSIEIGKKADFVRLGKDIMRIPADELRDVAVLQTVIAGETVYERALD</sequence>
<dbReference type="EMBL" id="JBHRTA010000004">
    <property type="protein sequence ID" value="MFC3196251.1"/>
    <property type="molecule type" value="Genomic_DNA"/>
</dbReference>
<dbReference type="RefSeq" id="WP_379018781.1">
    <property type="nucleotide sequence ID" value="NZ_JBHRTA010000004.1"/>
</dbReference>
<dbReference type="PROSITE" id="PS51257">
    <property type="entry name" value="PROKAR_LIPOPROTEIN"/>
    <property type="match status" value="1"/>
</dbReference>
<proteinExistence type="predicted"/>
<dbReference type="SUPFAM" id="SSF51338">
    <property type="entry name" value="Composite domain of metallo-dependent hydrolases"/>
    <property type="match status" value="1"/>
</dbReference>
<dbReference type="Gene3D" id="2.30.40.10">
    <property type="entry name" value="Urease, subunit C, domain 1"/>
    <property type="match status" value="1"/>
</dbReference>
<evidence type="ECO:0000313" key="3">
    <source>
        <dbReference type="EMBL" id="MFC3196251.1"/>
    </source>
</evidence>
<dbReference type="Gene3D" id="3.20.20.140">
    <property type="entry name" value="Metal-dependent hydrolases"/>
    <property type="match status" value="1"/>
</dbReference>
<dbReference type="PANTHER" id="PTHR22642:SF2">
    <property type="entry name" value="PROTEIN LONG AFTER FAR-RED 3"/>
    <property type="match status" value="1"/>
</dbReference>
<protein>
    <submittedName>
        <fullName evidence="3">Amidohydrolase</fullName>
        <ecNumber evidence="3">3.5.-.-</ecNumber>
    </submittedName>
</protein>
<evidence type="ECO:0000313" key="4">
    <source>
        <dbReference type="Proteomes" id="UP001595526"/>
    </source>
</evidence>
<accession>A0ABV7JJJ8</accession>
<evidence type="ECO:0000259" key="2">
    <source>
        <dbReference type="Pfam" id="PF07969"/>
    </source>
</evidence>
<dbReference type="InterPro" id="IPR033932">
    <property type="entry name" value="YtcJ-like"/>
</dbReference>
<dbReference type="Gene3D" id="3.10.310.70">
    <property type="match status" value="1"/>
</dbReference>
<feature type="chain" id="PRO_5047027741" evidence="1">
    <location>
        <begin position="20"/>
        <end position="549"/>
    </location>
</feature>
<name>A0ABV7JJJ8_9SPHI</name>
<dbReference type="GO" id="GO:0016787">
    <property type="term" value="F:hydrolase activity"/>
    <property type="evidence" value="ECO:0007669"/>
    <property type="project" value="UniProtKB-KW"/>
</dbReference>
<keyword evidence="3" id="KW-0378">Hydrolase</keyword>
<dbReference type="SUPFAM" id="SSF51556">
    <property type="entry name" value="Metallo-dependent hydrolases"/>
    <property type="match status" value="1"/>
</dbReference>